<proteinExistence type="predicted"/>
<dbReference type="RefSeq" id="WP_185672013.1">
    <property type="nucleotide sequence ID" value="NZ_JACJVP010000044.1"/>
</dbReference>
<dbReference type="AlphaFoldDB" id="A0A7X0VHQ5"/>
<evidence type="ECO:0000313" key="1">
    <source>
        <dbReference type="EMBL" id="MBB6674156.1"/>
    </source>
</evidence>
<reference evidence="1 2" key="1">
    <citation type="submission" date="2020-08" db="EMBL/GenBank/DDBJ databases">
        <title>Cohnella phylogeny.</title>
        <authorList>
            <person name="Dunlap C."/>
        </authorList>
    </citation>
    <scope>NUCLEOTIDE SEQUENCE [LARGE SCALE GENOMIC DNA]</scope>
    <source>
        <strain evidence="1 2">DSM 28246</strain>
    </source>
</reference>
<protein>
    <recommendedName>
        <fullName evidence="3">Nucleotidyl transferase AbiEii/AbiGii toxin family protein</fullName>
    </recommendedName>
</protein>
<dbReference type="Proteomes" id="UP000547209">
    <property type="component" value="Unassembled WGS sequence"/>
</dbReference>
<evidence type="ECO:0008006" key="3">
    <source>
        <dbReference type="Google" id="ProtNLM"/>
    </source>
</evidence>
<evidence type="ECO:0000313" key="2">
    <source>
        <dbReference type="Proteomes" id="UP000547209"/>
    </source>
</evidence>
<dbReference type="SUPFAM" id="SSF81301">
    <property type="entry name" value="Nucleotidyltransferase"/>
    <property type="match status" value="1"/>
</dbReference>
<dbReference type="Gene3D" id="3.30.460.40">
    <property type="match status" value="1"/>
</dbReference>
<dbReference type="EMBL" id="JACJVP010000044">
    <property type="protein sequence ID" value="MBB6674156.1"/>
    <property type="molecule type" value="Genomic_DNA"/>
</dbReference>
<comment type="caution">
    <text evidence="1">The sequence shown here is derived from an EMBL/GenBank/DDBJ whole genome shotgun (WGS) entry which is preliminary data.</text>
</comment>
<sequence length="203" mass="22556">MIESSPELALLRFAELAEGSGVRWIVGGSAGLRLRGAPLDRPPRDLDIYADAAGLRALHERLTAFAEDAPAWSETDRYRSLLSHYRLADVKVELVGDFVVRARDSVYRTEVDGELYDRGDRCEIGSREVRLVPLGHELIFNLLRERSDRAHTAAELIRRAPERHLPALLALLDRYEIAAAVKDEALALAAGKSASAWMGEERA</sequence>
<organism evidence="1 2">
    <name type="scientific">Cohnella nanjingensis</name>
    <dbReference type="NCBI Taxonomy" id="1387779"/>
    <lineage>
        <taxon>Bacteria</taxon>
        <taxon>Bacillati</taxon>
        <taxon>Bacillota</taxon>
        <taxon>Bacilli</taxon>
        <taxon>Bacillales</taxon>
        <taxon>Paenibacillaceae</taxon>
        <taxon>Cohnella</taxon>
    </lineage>
</organism>
<gene>
    <name evidence="1" type="ORF">H7C19_26085</name>
</gene>
<name>A0A7X0VHQ5_9BACL</name>
<keyword evidence="2" id="KW-1185">Reference proteome</keyword>
<accession>A0A7X0VHQ5</accession>
<dbReference type="InterPro" id="IPR043519">
    <property type="entry name" value="NT_sf"/>
</dbReference>